<reference evidence="1" key="1">
    <citation type="submission" date="2023-04" db="EMBL/GenBank/DDBJ databases">
        <title>Ambrosiozyma monospora NBRC 10751.</title>
        <authorList>
            <person name="Ichikawa N."/>
            <person name="Sato H."/>
            <person name="Tonouchi N."/>
        </authorList>
    </citation>
    <scope>NUCLEOTIDE SEQUENCE</scope>
    <source>
        <strain evidence="1">NBRC 10751</strain>
    </source>
</reference>
<dbReference type="EMBL" id="BSXS01011764">
    <property type="protein sequence ID" value="GMF01223.1"/>
    <property type="molecule type" value="Genomic_DNA"/>
</dbReference>
<comment type="caution">
    <text evidence="1">The sequence shown here is derived from an EMBL/GenBank/DDBJ whole genome shotgun (WGS) entry which is preliminary data.</text>
</comment>
<gene>
    <name evidence="1" type="ORF">Amon02_001119700</name>
</gene>
<proteinExistence type="predicted"/>
<sequence>MPTNQLVGLEQLDLVLITVPVFSFGSSAPSISNPNSKETTPFGTQPQKPSFNFNQGQNNGQQQSTFNFGGSNTNNGFGGNNNNNNGSGIGMGGNNGGFNPSRSATPNFNFTQSQGSLDPASVFSGTNNGATPPPGRRKIMPRSMMRNRR</sequence>
<evidence type="ECO:0000313" key="1">
    <source>
        <dbReference type="EMBL" id="GMF01223.1"/>
    </source>
</evidence>
<organism evidence="1 2">
    <name type="scientific">Ambrosiozyma monospora</name>
    <name type="common">Yeast</name>
    <name type="synonym">Endomycopsis monosporus</name>
    <dbReference type="NCBI Taxonomy" id="43982"/>
    <lineage>
        <taxon>Eukaryota</taxon>
        <taxon>Fungi</taxon>
        <taxon>Dikarya</taxon>
        <taxon>Ascomycota</taxon>
        <taxon>Saccharomycotina</taxon>
        <taxon>Pichiomycetes</taxon>
        <taxon>Pichiales</taxon>
        <taxon>Pichiaceae</taxon>
        <taxon>Ambrosiozyma</taxon>
    </lineage>
</organism>
<dbReference type="Proteomes" id="UP001165064">
    <property type="component" value="Unassembled WGS sequence"/>
</dbReference>
<evidence type="ECO:0000313" key="2">
    <source>
        <dbReference type="Proteomes" id="UP001165064"/>
    </source>
</evidence>
<keyword evidence="2" id="KW-1185">Reference proteome</keyword>
<name>A0ACB5U3Y8_AMBMO</name>
<protein>
    <submittedName>
        <fullName evidence="1">Unnamed protein product</fullName>
    </submittedName>
</protein>
<accession>A0ACB5U3Y8</accession>